<keyword evidence="4" id="KW-0964">Secreted</keyword>
<keyword evidence="6" id="KW-0378">Hydrolase</keyword>
<evidence type="ECO:0000256" key="6">
    <source>
        <dbReference type="ARBA" id="ARBA00022801"/>
    </source>
</evidence>
<feature type="region of interest" description="Disordered" evidence="11">
    <location>
        <begin position="124"/>
        <end position="184"/>
    </location>
</feature>
<proteinExistence type="inferred from homology"/>
<dbReference type="Pfam" id="PF03856">
    <property type="entry name" value="SUN"/>
    <property type="match status" value="1"/>
</dbReference>
<dbReference type="GO" id="GO:0009277">
    <property type="term" value="C:fungal-type cell wall"/>
    <property type="evidence" value="ECO:0007669"/>
    <property type="project" value="TreeGrafter"/>
</dbReference>
<dbReference type="GO" id="GO:0009986">
    <property type="term" value="C:cell surface"/>
    <property type="evidence" value="ECO:0007669"/>
    <property type="project" value="TreeGrafter"/>
</dbReference>
<evidence type="ECO:0000256" key="3">
    <source>
        <dbReference type="ARBA" id="ARBA00022512"/>
    </source>
</evidence>
<dbReference type="GO" id="GO:0000272">
    <property type="term" value="P:polysaccharide catabolic process"/>
    <property type="evidence" value="ECO:0007669"/>
    <property type="project" value="UniProtKB-KW"/>
</dbReference>
<feature type="compositionally biased region" description="Pro residues" evidence="11">
    <location>
        <begin position="139"/>
        <end position="161"/>
    </location>
</feature>
<dbReference type="PANTHER" id="PTHR31316">
    <property type="entry name" value="BETA-GLUCOSIDASE-LIKE PROTEIN NCA3, MITOCHONDRIAL-RELATED"/>
    <property type="match status" value="1"/>
</dbReference>
<evidence type="ECO:0000256" key="12">
    <source>
        <dbReference type="SAM" id="SignalP"/>
    </source>
</evidence>
<dbReference type="EMBL" id="JAPDFR010000009">
    <property type="protein sequence ID" value="KAK0383126.1"/>
    <property type="molecule type" value="Genomic_DNA"/>
</dbReference>
<organism evidence="13 14">
    <name type="scientific">Sarocladium strictum</name>
    <name type="common">Black bundle disease fungus</name>
    <name type="synonym">Acremonium strictum</name>
    <dbReference type="NCBI Taxonomy" id="5046"/>
    <lineage>
        <taxon>Eukaryota</taxon>
        <taxon>Fungi</taxon>
        <taxon>Dikarya</taxon>
        <taxon>Ascomycota</taxon>
        <taxon>Pezizomycotina</taxon>
        <taxon>Sordariomycetes</taxon>
        <taxon>Hypocreomycetidae</taxon>
        <taxon>Hypocreales</taxon>
        <taxon>Sarocladiaceae</taxon>
        <taxon>Sarocladium</taxon>
    </lineage>
</organism>
<feature type="compositionally biased region" description="Low complexity" evidence="11">
    <location>
        <begin position="124"/>
        <end position="138"/>
    </location>
</feature>
<keyword evidence="8" id="KW-0326">Glycosidase</keyword>
<evidence type="ECO:0000256" key="11">
    <source>
        <dbReference type="SAM" id="MobiDB-lite"/>
    </source>
</evidence>
<feature type="signal peptide" evidence="12">
    <location>
        <begin position="1"/>
        <end position="17"/>
    </location>
</feature>
<feature type="chain" id="PRO_5041229473" evidence="12">
    <location>
        <begin position="18"/>
        <end position="456"/>
    </location>
</feature>
<dbReference type="AlphaFoldDB" id="A0AA39G9V9"/>
<gene>
    <name evidence="13" type="ORF">NLU13_9039</name>
</gene>
<comment type="similarity">
    <text evidence="2">Belongs to the SUN family.</text>
</comment>
<evidence type="ECO:0000256" key="10">
    <source>
        <dbReference type="ARBA" id="ARBA00023326"/>
    </source>
</evidence>
<keyword evidence="7" id="KW-0119">Carbohydrate metabolism</keyword>
<evidence type="ECO:0000313" key="13">
    <source>
        <dbReference type="EMBL" id="KAK0383126.1"/>
    </source>
</evidence>
<evidence type="ECO:0000256" key="4">
    <source>
        <dbReference type="ARBA" id="ARBA00022525"/>
    </source>
</evidence>
<keyword evidence="3" id="KW-0134">Cell wall</keyword>
<sequence>MKTFTLALAAMAVGAHAHSGHHHAHLHKKDAAAPVVDKREPAVVTKYAAAATNVVYELNGKVLSPEEAKAGIKEGDFVVVGETEPTYTPPPPPPPPPSPTTTPKPKPTTSSVNLGAQFIESLSSEAKTTTTTSTSSSVAPPPAPKPSPKPAPAPAPAPAPPASSGSSSGSSGGQGLDRPFPDGEIDCSDFPSAYGAVGLDWLGFSGWSSLQFTPQFNWNVQSISEIITGVSGQSCTKGCMCSYACPPGYQKTQWPQAQGATKQSIGGLWCADDGKLYKTRKSSNTLCEAGAGGVSVQNKLGVEAVLCQTDYPGSEGMYIPSVASPGTTIQITNPIQSQYYQWDGMATSAQYYLNPKGVKKEIACLWDSPNTPANTGNWAPVIVGVGKASDGVTYISIFQNKPTSLQKLDFNIKIVGDVSSECSYDASSQTFSGGNDPDGCTTADAAGLGTTVRQRG</sequence>
<comment type="caution">
    <text evidence="13">The sequence shown here is derived from an EMBL/GenBank/DDBJ whole genome shotgun (WGS) entry which is preliminary data.</text>
</comment>
<feature type="compositionally biased region" description="Pro residues" evidence="11">
    <location>
        <begin position="87"/>
        <end position="106"/>
    </location>
</feature>
<evidence type="ECO:0000256" key="9">
    <source>
        <dbReference type="ARBA" id="ARBA00023316"/>
    </source>
</evidence>
<name>A0AA39G9V9_SARSR</name>
<keyword evidence="9" id="KW-0961">Cell wall biogenesis/degradation</keyword>
<dbReference type="Proteomes" id="UP001175261">
    <property type="component" value="Unassembled WGS sequence"/>
</dbReference>
<dbReference type="InterPro" id="IPR005556">
    <property type="entry name" value="SUN"/>
</dbReference>
<dbReference type="GO" id="GO:0016798">
    <property type="term" value="F:hydrolase activity, acting on glycosyl bonds"/>
    <property type="evidence" value="ECO:0007669"/>
    <property type="project" value="UniProtKB-KW"/>
</dbReference>
<evidence type="ECO:0000256" key="7">
    <source>
        <dbReference type="ARBA" id="ARBA00023277"/>
    </source>
</evidence>
<keyword evidence="5 12" id="KW-0732">Signal</keyword>
<evidence type="ECO:0000256" key="5">
    <source>
        <dbReference type="ARBA" id="ARBA00022729"/>
    </source>
</evidence>
<dbReference type="PANTHER" id="PTHR31316:SF0">
    <property type="entry name" value="SECRETED BETA-GLUCOSIDASE SIM1-RELATED"/>
    <property type="match status" value="1"/>
</dbReference>
<reference evidence="13" key="1">
    <citation type="submission" date="2022-10" db="EMBL/GenBank/DDBJ databases">
        <title>Determination and structural analysis of whole genome sequence of Sarocladium strictum F4-1.</title>
        <authorList>
            <person name="Hu L."/>
            <person name="Jiang Y."/>
        </authorList>
    </citation>
    <scope>NUCLEOTIDE SEQUENCE</scope>
    <source>
        <strain evidence="13">F4-1</strain>
    </source>
</reference>
<evidence type="ECO:0000313" key="14">
    <source>
        <dbReference type="Proteomes" id="UP001175261"/>
    </source>
</evidence>
<keyword evidence="14" id="KW-1185">Reference proteome</keyword>
<dbReference type="InterPro" id="IPR051526">
    <property type="entry name" value="Beta-Glucosidase_SUN"/>
</dbReference>
<dbReference type="GO" id="GO:0031505">
    <property type="term" value="P:fungal-type cell wall organization"/>
    <property type="evidence" value="ECO:0007669"/>
    <property type="project" value="TreeGrafter"/>
</dbReference>
<evidence type="ECO:0000256" key="1">
    <source>
        <dbReference type="ARBA" id="ARBA00004191"/>
    </source>
</evidence>
<protein>
    <submittedName>
        <fullName evidence="13">Uncharacterized protein</fullName>
    </submittedName>
</protein>
<keyword evidence="10" id="KW-0624">Polysaccharide degradation</keyword>
<evidence type="ECO:0000256" key="2">
    <source>
        <dbReference type="ARBA" id="ARBA00010579"/>
    </source>
</evidence>
<feature type="region of interest" description="Disordered" evidence="11">
    <location>
        <begin position="82"/>
        <end position="111"/>
    </location>
</feature>
<evidence type="ECO:0000256" key="8">
    <source>
        <dbReference type="ARBA" id="ARBA00023295"/>
    </source>
</evidence>
<comment type="subcellular location">
    <subcellularLocation>
        <location evidence="1">Secreted</location>
        <location evidence="1">Cell wall</location>
    </subcellularLocation>
</comment>
<accession>A0AA39G9V9</accession>